<dbReference type="STRING" id="170623.SAMN04244579_00158"/>
<dbReference type="Proteomes" id="UP000199267">
    <property type="component" value="Unassembled WGS sequence"/>
</dbReference>
<accession>A0A1H9KAC0</accession>
<dbReference type="EMBL" id="FNYO01000001">
    <property type="protein sequence ID" value="SEI38505.1"/>
    <property type="molecule type" value="Genomic_DNA"/>
</dbReference>
<dbReference type="Pfam" id="PF04325">
    <property type="entry name" value="DUF465"/>
    <property type="match status" value="1"/>
</dbReference>
<dbReference type="AlphaFoldDB" id="A0A1H9KAC0"/>
<dbReference type="Gene3D" id="6.10.280.50">
    <property type="match status" value="1"/>
</dbReference>
<evidence type="ECO:0008006" key="5">
    <source>
        <dbReference type="Google" id="ProtNLM"/>
    </source>
</evidence>
<evidence type="ECO:0000313" key="2">
    <source>
        <dbReference type="EMBL" id="SEQ96059.1"/>
    </source>
</evidence>
<evidence type="ECO:0000313" key="3">
    <source>
        <dbReference type="Proteomes" id="UP000199005"/>
    </source>
</evidence>
<sequence>MTNSQQEERFMHVDTHPLSKDFPEMSEALQRLRQTDAGFSRLIESYEVLDKRICRVEGGTESMDDLQLNALKQERVVMKDDIARQLRKAFGNARTG</sequence>
<protein>
    <recommendedName>
        <fullName evidence="5">GTP-binding protein</fullName>
    </recommendedName>
</protein>
<proteinExistence type="predicted"/>
<dbReference type="Proteomes" id="UP000199005">
    <property type="component" value="Unassembled WGS sequence"/>
</dbReference>
<dbReference type="InterPro" id="IPR038444">
    <property type="entry name" value="DUF465_sf"/>
</dbReference>
<gene>
    <name evidence="2" type="ORF">SAMN04244573_02606</name>
    <name evidence="1" type="ORF">SAMN04244579_00158</name>
</gene>
<evidence type="ECO:0000313" key="4">
    <source>
        <dbReference type="Proteomes" id="UP000199267"/>
    </source>
</evidence>
<dbReference type="InterPro" id="IPR007420">
    <property type="entry name" value="DUF465"/>
</dbReference>
<reference evidence="3 4" key="1">
    <citation type="submission" date="2016-10" db="EMBL/GenBank/DDBJ databases">
        <authorList>
            <person name="de Groot N.N."/>
        </authorList>
    </citation>
    <scope>NUCLEOTIDE SEQUENCE [LARGE SCALE GENOMIC DNA]</scope>
    <source>
        <strain evidence="1 3">DSM 1041</strain>
        <strain evidence="2 4">DSM 378</strain>
    </source>
</reference>
<organism evidence="2 4">
    <name type="scientific">Azotobacter beijerinckii</name>
    <dbReference type="NCBI Taxonomy" id="170623"/>
    <lineage>
        <taxon>Bacteria</taxon>
        <taxon>Pseudomonadati</taxon>
        <taxon>Pseudomonadota</taxon>
        <taxon>Gammaproteobacteria</taxon>
        <taxon>Pseudomonadales</taxon>
        <taxon>Pseudomonadaceae</taxon>
        <taxon>Azotobacter</taxon>
    </lineage>
</organism>
<dbReference type="EMBL" id="FOFJ01000023">
    <property type="protein sequence ID" value="SEQ96059.1"/>
    <property type="molecule type" value="Genomic_DNA"/>
</dbReference>
<name>A0A1H9KAC0_9GAMM</name>
<evidence type="ECO:0000313" key="1">
    <source>
        <dbReference type="EMBL" id="SEI38505.1"/>
    </source>
</evidence>